<dbReference type="GO" id="GO:0007165">
    <property type="term" value="P:signal transduction"/>
    <property type="evidence" value="ECO:0007669"/>
    <property type="project" value="InterPro"/>
</dbReference>
<feature type="region of interest" description="Disordered" evidence="4">
    <location>
        <begin position="159"/>
        <end position="189"/>
    </location>
</feature>
<feature type="compositionally biased region" description="Low complexity" evidence="4">
    <location>
        <begin position="169"/>
        <end position="180"/>
    </location>
</feature>
<keyword evidence="2" id="KW-0963">Cytoplasm</keyword>
<sequence>MLKFLPAHVVTMTTLEPLLKVHLQLRGFSVFLDIEKLKAGKFDENLLSSVKLAKNFILVLTPNALDRCMGDEEQNDWVHKEIVAAMECGCNIIPLLDNFHWPQSEKLPEDMRQITFFNGIRWIHDYQDACVDKLEKFLRGEINTKHKRAALFQMGSSSEGLVEGGKYTSSGESSPSVDVSPNRDVSYSS</sequence>
<dbReference type="GO" id="GO:0035591">
    <property type="term" value="F:signaling adaptor activity"/>
    <property type="evidence" value="ECO:0007669"/>
    <property type="project" value="InterPro"/>
</dbReference>
<name>K1R0Y5_MAGGI</name>
<dbReference type="InterPro" id="IPR035897">
    <property type="entry name" value="Toll_tir_struct_dom_sf"/>
</dbReference>
<evidence type="ECO:0000256" key="4">
    <source>
        <dbReference type="SAM" id="MobiDB-lite"/>
    </source>
</evidence>
<comment type="subcellular location">
    <subcellularLocation>
        <location evidence="1">Cytoplasm</location>
    </subcellularLocation>
</comment>
<dbReference type="GO" id="GO:0034128">
    <property type="term" value="P:negative regulation of MyD88-independent toll-like receptor signaling pathway"/>
    <property type="evidence" value="ECO:0007669"/>
    <property type="project" value="InterPro"/>
</dbReference>
<dbReference type="InterPro" id="IPR000157">
    <property type="entry name" value="TIR_dom"/>
</dbReference>
<proteinExistence type="predicted"/>
<organism evidence="5">
    <name type="scientific">Magallana gigas</name>
    <name type="common">Pacific oyster</name>
    <name type="synonym">Crassostrea gigas</name>
    <dbReference type="NCBI Taxonomy" id="29159"/>
    <lineage>
        <taxon>Eukaryota</taxon>
        <taxon>Metazoa</taxon>
        <taxon>Spiralia</taxon>
        <taxon>Lophotrochozoa</taxon>
        <taxon>Mollusca</taxon>
        <taxon>Bivalvia</taxon>
        <taxon>Autobranchia</taxon>
        <taxon>Pteriomorphia</taxon>
        <taxon>Ostreida</taxon>
        <taxon>Ostreoidea</taxon>
        <taxon>Ostreidae</taxon>
        <taxon>Magallana</taxon>
    </lineage>
</organism>
<reference evidence="5" key="1">
    <citation type="journal article" date="2012" name="Nature">
        <title>The oyster genome reveals stress adaptation and complexity of shell formation.</title>
        <authorList>
            <person name="Zhang G."/>
            <person name="Fang X."/>
            <person name="Guo X."/>
            <person name="Li L."/>
            <person name="Luo R."/>
            <person name="Xu F."/>
            <person name="Yang P."/>
            <person name="Zhang L."/>
            <person name="Wang X."/>
            <person name="Qi H."/>
            <person name="Xiong Z."/>
            <person name="Que H."/>
            <person name="Xie Y."/>
            <person name="Holland P.W."/>
            <person name="Paps J."/>
            <person name="Zhu Y."/>
            <person name="Wu F."/>
            <person name="Chen Y."/>
            <person name="Wang J."/>
            <person name="Peng C."/>
            <person name="Meng J."/>
            <person name="Yang L."/>
            <person name="Liu J."/>
            <person name="Wen B."/>
            <person name="Zhang N."/>
            <person name="Huang Z."/>
            <person name="Zhu Q."/>
            <person name="Feng Y."/>
            <person name="Mount A."/>
            <person name="Hedgecock D."/>
            <person name="Xu Z."/>
            <person name="Liu Y."/>
            <person name="Domazet-Loso T."/>
            <person name="Du Y."/>
            <person name="Sun X."/>
            <person name="Zhang S."/>
            <person name="Liu B."/>
            <person name="Cheng P."/>
            <person name="Jiang X."/>
            <person name="Li J."/>
            <person name="Fan D."/>
            <person name="Wang W."/>
            <person name="Fu W."/>
            <person name="Wang T."/>
            <person name="Wang B."/>
            <person name="Zhang J."/>
            <person name="Peng Z."/>
            <person name="Li Y."/>
            <person name="Li N."/>
            <person name="Wang J."/>
            <person name="Chen M."/>
            <person name="He Y."/>
            <person name="Tan F."/>
            <person name="Song X."/>
            <person name="Zheng Q."/>
            <person name="Huang R."/>
            <person name="Yang H."/>
            <person name="Du X."/>
            <person name="Chen L."/>
            <person name="Yang M."/>
            <person name="Gaffney P.M."/>
            <person name="Wang S."/>
            <person name="Luo L."/>
            <person name="She Z."/>
            <person name="Ming Y."/>
            <person name="Huang W."/>
            <person name="Zhang S."/>
            <person name="Huang B."/>
            <person name="Zhang Y."/>
            <person name="Qu T."/>
            <person name="Ni P."/>
            <person name="Miao G."/>
            <person name="Wang J."/>
            <person name="Wang Q."/>
            <person name="Steinberg C.E."/>
            <person name="Wang H."/>
            <person name="Li N."/>
            <person name="Qian L."/>
            <person name="Zhang G."/>
            <person name="Li Y."/>
            <person name="Yang H."/>
            <person name="Liu X."/>
            <person name="Wang J."/>
            <person name="Yin Y."/>
            <person name="Wang J."/>
        </authorList>
    </citation>
    <scope>NUCLEOTIDE SEQUENCE [LARGE SCALE GENOMIC DNA]</scope>
    <source>
        <strain evidence="5">05x7-T-G4-1.051#20</strain>
    </source>
</reference>
<evidence type="ECO:0000256" key="1">
    <source>
        <dbReference type="ARBA" id="ARBA00004496"/>
    </source>
</evidence>
<dbReference type="EMBL" id="JH817213">
    <property type="protein sequence ID" value="EKC34790.1"/>
    <property type="molecule type" value="Genomic_DNA"/>
</dbReference>
<accession>K1R0Y5</accession>
<dbReference type="PROSITE" id="PS50104">
    <property type="entry name" value="TIR"/>
    <property type="match status" value="1"/>
</dbReference>
<dbReference type="GO" id="GO:0005737">
    <property type="term" value="C:cytoplasm"/>
    <property type="evidence" value="ECO:0007669"/>
    <property type="project" value="UniProtKB-SubCell"/>
</dbReference>
<dbReference type="Pfam" id="PF13676">
    <property type="entry name" value="TIR_2"/>
    <property type="match status" value="1"/>
</dbReference>
<evidence type="ECO:0000313" key="5">
    <source>
        <dbReference type="EMBL" id="EKC34790.1"/>
    </source>
</evidence>
<dbReference type="GO" id="GO:0048678">
    <property type="term" value="P:response to axon injury"/>
    <property type="evidence" value="ECO:0007669"/>
    <property type="project" value="InterPro"/>
</dbReference>
<dbReference type="Gene3D" id="3.40.50.10140">
    <property type="entry name" value="Toll/interleukin-1 receptor homology (TIR) domain"/>
    <property type="match status" value="1"/>
</dbReference>
<dbReference type="PANTHER" id="PTHR22998">
    <property type="entry name" value="SARM1"/>
    <property type="match status" value="1"/>
</dbReference>
<dbReference type="AlphaFoldDB" id="K1R0Y5"/>
<dbReference type="InParanoid" id="K1R0Y5"/>
<protein>
    <submittedName>
        <fullName evidence="5">Sterile alpha and TIR motif-containing protein 1</fullName>
    </submittedName>
</protein>
<gene>
    <name evidence="5" type="ORF">CGI_10016378</name>
</gene>
<evidence type="ECO:0000256" key="2">
    <source>
        <dbReference type="ARBA" id="ARBA00022490"/>
    </source>
</evidence>
<dbReference type="InterPro" id="IPR039184">
    <property type="entry name" value="SARM1"/>
</dbReference>
<dbReference type="HOGENOM" id="CLU_1435728_0_0_1"/>
<dbReference type="PANTHER" id="PTHR22998:SF1">
    <property type="entry name" value="NAD(+) HYDROLASE SARM1"/>
    <property type="match status" value="1"/>
</dbReference>
<keyword evidence="3" id="KW-0677">Repeat</keyword>
<dbReference type="GO" id="GO:0030425">
    <property type="term" value="C:dendrite"/>
    <property type="evidence" value="ECO:0007669"/>
    <property type="project" value="TreeGrafter"/>
</dbReference>
<dbReference type="GO" id="GO:0003953">
    <property type="term" value="F:NAD+ nucleosidase activity"/>
    <property type="evidence" value="ECO:0007669"/>
    <property type="project" value="InterPro"/>
</dbReference>
<dbReference type="SUPFAM" id="SSF52200">
    <property type="entry name" value="Toll/Interleukin receptor TIR domain"/>
    <property type="match status" value="1"/>
</dbReference>
<evidence type="ECO:0000256" key="3">
    <source>
        <dbReference type="ARBA" id="ARBA00022737"/>
    </source>
</evidence>